<keyword evidence="1" id="KW-0812">Transmembrane</keyword>
<evidence type="ECO:0000313" key="3">
    <source>
        <dbReference type="Proteomes" id="UP000243459"/>
    </source>
</evidence>
<dbReference type="EMBL" id="CM007384">
    <property type="protein sequence ID" value="ONK72886.1"/>
    <property type="molecule type" value="Genomic_DNA"/>
</dbReference>
<organism evidence="2 3">
    <name type="scientific">Asparagus officinalis</name>
    <name type="common">Garden asparagus</name>
    <dbReference type="NCBI Taxonomy" id="4686"/>
    <lineage>
        <taxon>Eukaryota</taxon>
        <taxon>Viridiplantae</taxon>
        <taxon>Streptophyta</taxon>
        <taxon>Embryophyta</taxon>
        <taxon>Tracheophyta</taxon>
        <taxon>Spermatophyta</taxon>
        <taxon>Magnoliopsida</taxon>
        <taxon>Liliopsida</taxon>
        <taxon>Asparagales</taxon>
        <taxon>Asparagaceae</taxon>
        <taxon>Asparagoideae</taxon>
        <taxon>Asparagus</taxon>
    </lineage>
</organism>
<protein>
    <submittedName>
        <fullName evidence="2">Uncharacterized protein</fullName>
    </submittedName>
</protein>
<gene>
    <name evidence="2" type="ORF">A4U43_C04F24450</name>
</gene>
<feature type="transmembrane region" description="Helical" evidence="1">
    <location>
        <begin position="58"/>
        <end position="77"/>
    </location>
</feature>
<evidence type="ECO:0000313" key="2">
    <source>
        <dbReference type="EMBL" id="ONK72886.1"/>
    </source>
</evidence>
<sequence length="168" mass="18668">MRGVAMRLQKGLNEGSSNAATYASEDSMCAFDSEVEGALGSDVEELHEIRRMNKDKQLYLAGNQITSLSVFLNFLIWRLKSLAMASQPRLQVLAASKNKISTLKGFPHLSVLEVSFVAVYFYFNMGAGILCLSSPQLAKYLSFSHVLLLILPYELKTVETVFSFIDSQ</sequence>
<dbReference type="SUPFAM" id="SSF52058">
    <property type="entry name" value="L domain-like"/>
    <property type="match status" value="1"/>
</dbReference>
<dbReference type="Proteomes" id="UP000243459">
    <property type="component" value="Chromosome 4"/>
</dbReference>
<proteinExistence type="predicted"/>
<keyword evidence="3" id="KW-1185">Reference proteome</keyword>
<keyword evidence="1" id="KW-1133">Transmembrane helix</keyword>
<dbReference type="InterPro" id="IPR032675">
    <property type="entry name" value="LRR_dom_sf"/>
</dbReference>
<keyword evidence="1" id="KW-0472">Membrane</keyword>
<feature type="transmembrane region" description="Helical" evidence="1">
    <location>
        <begin position="114"/>
        <end position="132"/>
    </location>
</feature>
<name>A0A5P1F3C1_ASPOF</name>
<dbReference type="AlphaFoldDB" id="A0A5P1F3C1"/>
<dbReference type="Gramene" id="ONK72886">
    <property type="protein sequence ID" value="ONK72886"/>
    <property type="gene ID" value="A4U43_C04F24450"/>
</dbReference>
<evidence type="ECO:0000256" key="1">
    <source>
        <dbReference type="SAM" id="Phobius"/>
    </source>
</evidence>
<accession>A0A5P1F3C1</accession>
<dbReference type="Gene3D" id="3.80.10.10">
    <property type="entry name" value="Ribonuclease Inhibitor"/>
    <property type="match status" value="1"/>
</dbReference>
<reference evidence="3" key="1">
    <citation type="journal article" date="2017" name="Nat. Commun.">
        <title>The asparagus genome sheds light on the origin and evolution of a young Y chromosome.</title>
        <authorList>
            <person name="Harkess A."/>
            <person name="Zhou J."/>
            <person name="Xu C."/>
            <person name="Bowers J.E."/>
            <person name="Van der Hulst R."/>
            <person name="Ayyampalayam S."/>
            <person name="Mercati F."/>
            <person name="Riccardi P."/>
            <person name="McKain M.R."/>
            <person name="Kakrana A."/>
            <person name="Tang H."/>
            <person name="Ray J."/>
            <person name="Groenendijk J."/>
            <person name="Arikit S."/>
            <person name="Mathioni S.M."/>
            <person name="Nakano M."/>
            <person name="Shan H."/>
            <person name="Telgmann-Rauber A."/>
            <person name="Kanno A."/>
            <person name="Yue Z."/>
            <person name="Chen H."/>
            <person name="Li W."/>
            <person name="Chen Y."/>
            <person name="Xu X."/>
            <person name="Zhang Y."/>
            <person name="Luo S."/>
            <person name="Chen H."/>
            <person name="Gao J."/>
            <person name="Mao Z."/>
            <person name="Pires J.C."/>
            <person name="Luo M."/>
            <person name="Kudrna D."/>
            <person name="Wing R.A."/>
            <person name="Meyers B.C."/>
            <person name="Yi K."/>
            <person name="Kong H."/>
            <person name="Lavrijsen P."/>
            <person name="Sunseri F."/>
            <person name="Falavigna A."/>
            <person name="Ye Y."/>
            <person name="Leebens-Mack J.H."/>
            <person name="Chen G."/>
        </authorList>
    </citation>
    <scope>NUCLEOTIDE SEQUENCE [LARGE SCALE GENOMIC DNA]</scope>
    <source>
        <strain evidence="3">cv. DH0086</strain>
    </source>
</reference>